<evidence type="ECO:0000313" key="2">
    <source>
        <dbReference type="Proteomes" id="UP001159428"/>
    </source>
</evidence>
<reference evidence="1 2" key="1">
    <citation type="submission" date="2022-05" db="EMBL/GenBank/DDBJ databases">
        <authorList>
            <consortium name="Genoscope - CEA"/>
            <person name="William W."/>
        </authorList>
    </citation>
    <scope>NUCLEOTIDE SEQUENCE [LARGE SCALE GENOMIC DNA]</scope>
</reference>
<keyword evidence="2" id="KW-1185">Reference proteome</keyword>
<dbReference type="PANTHER" id="PTHR47160">
    <property type="entry name" value="PUTATIVE-RELATED"/>
    <property type="match status" value="1"/>
</dbReference>
<sequence length="101" mass="11545">LKADSDKACGRKITIFATDGQLQQLVRAKTWYLDGTFKLVRQPFTQLFSVNAFVRSGAHMKQVPLAFILMSGKRKKDYKKVLKAIKELLPSDCRPSLCHRF</sequence>
<organism evidence="1 2">
    <name type="scientific">Pocillopora meandrina</name>
    <dbReference type="NCBI Taxonomy" id="46732"/>
    <lineage>
        <taxon>Eukaryota</taxon>
        <taxon>Metazoa</taxon>
        <taxon>Cnidaria</taxon>
        <taxon>Anthozoa</taxon>
        <taxon>Hexacorallia</taxon>
        <taxon>Scleractinia</taxon>
        <taxon>Astrocoeniina</taxon>
        <taxon>Pocilloporidae</taxon>
        <taxon>Pocillopora</taxon>
    </lineage>
</organism>
<gene>
    <name evidence="1" type="ORF">PMEA_00003448</name>
</gene>
<dbReference type="AlphaFoldDB" id="A0AAU9Y2F7"/>
<evidence type="ECO:0008006" key="3">
    <source>
        <dbReference type="Google" id="ProtNLM"/>
    </source>
</evidence>
<dbReference type="EMBL" id="CALNXJ010000116">
    <property type="protein sequence ID" value="CAH3165349.1"/>
    <property type="molecule type" value="Genomic_DNA"/>
</dbReference>
<name>A0AAU9Y2F7_9CNID</name>
<comment type="caution">
    <text evidence="1">The sequence shown here is derived from an EMBL/GenBank/DDBJ whole genome shotgun (WGS) entry which is preliminary data.</text>
</comment>
<dbReference type="Proteomes" id="UP001159428">
    <property type="component" value="Unassembled WGS sequence"/>
</dbReference>
<accession>A0AAU9Y2F7</accession>
<proteinExistence type="predicted"/>
<dbReference type="PANTHER" id="PTHR47160:SF10">
    <property type="entry name" value="MULE TRANSPOSASE DOMAIN-CONTAINING PROTEIN"/>
    <property type="match status" value="1"/>
</dbReference>
<feature type="non-terminal residue" evidence="1">
    <location>
        <position position="1"/>
    </location>
</feature>
<evidence type="ECO:0000313" key="1">
    <source>
        <dbReference type="EMBL" id="CAH3165349.1"/>
    </source>
</evidence>
<protein>
    <recommendedName>
        <fullName evidence="3">MULE transposase domain-containing protein</fullName>
    </recommendedName>
</protein>